<dbReference type="EMBL" id="JACEIK010000104">
    <property type="protein sequence ID" value="MCD7449698.1"/>
    <property type="molecule type" value="Genomic_DNA"/>
</dbReference>
<name>A0ABS8RT05_DATST</name>
<keyword evidence="2" id="KW-1185">Reference proteome</keyword>
<dbReference type="Proteomes" id="UP000823775">
    <property type="component" value="Unassembled WGS sequence"/>
</dbReference>
<evidence type="ECO:0000313" key="2">
    <source>
        <dbReference type="Proteomes" id="UP000823775"/>
    </source>
</evidence>
<reference evidence="1 2" key="1">
    <citation type="journal article" date="2021" name="BMC Genomics">
        <title>Datura genome reveals duplications of psychoactive alkaloid biosynthetic genes and high mutation rate following tissue culture.</title>
        <authorList>
            <person name="Rajewski A."/>
            <person name="Carter-House D."/>
            <person name="Stajich J."/>
            <person name="Litt A."/>
        </authorList>
    </citation>
    <scope>NUCLEOTIDE SEQUENCE [LARGE SCALE GENOMIC DNA]</scope>
    <source>
        <strain evidence="1">AR-01</strain>
    </source>
</reference>
<protein>
    <submittedName>
        <fullName evidence="1">Uncharacterized protein</fullName>
    </submittedName>
</protein>
<organism evidence="1 2">
    <name type="scientific">Datura stramonium</name>
    <name type="common">Jimsonweed</name>
    <name type="synonym">Common thornapple</name>
    <dbReference type="NCBI Taxonomy" id="4076"/>
    <lineage>
        <taxon>Eukaryota</taxon>
        <taxon>Viridiplantae</taxon>
        <taxon>Streptophyta</taxon>
        <taxon>Embryophyta</taxon>
        <taxon>Tracheophyta</taxon>
        <taxon>Spermatophyta</taxon>
        <taxon>Magnoliopsida</taxon>
        <taxon>eudicotyledons</taxon>
        <taxon>Gunneridae</taxon>
        <taxon>Pentapetalae</taxon>
        <taxon>asterids</taxon>
        <taxon>lamiids</taxon>
        <taxon>Solanales</taxon>
        <taxon>Solanaceae</taxon>
        <taxon>Solanoideae</taxon>
        <taxon>Datureae</taxon>
        <taxon>Datura</taxon>
    </lineage>
</organism>
<evidence type="ECO:0000313" key="1">
    <source>
        <dbReference type="EMBL" id="MCD7449698.1"/>
    </source>
</evidence>
<accession>A0ABS8RT05</accession>
<sequence>MDRAGSFATIRVEFFSFLDYSLPQILFIVEALIIHWQDMDTSNPAVFVNAEFLKEHVGRSLFKQKLGPILAIHLMLLAMTRFADWQMVTISTCLSEEWRDRML</sequence>
<proteinExistence type="predicted"/>
<comment type="caution">
    <text evidence="1">The sequence shown here is derived from an EMBL/GenBank/DDBJ whole genome shotgun (WGS) entry which is preliminary data.</text>
</comment>
<gene>
    <name evidence="1" type="ORF">HAX54_001127</name>
</gene>